<organism evidence="2 3">
    <name type="scientific">Trifolium pratense</name>
    <name type="common">Red clover</name>
    <dbReference type="NCBI Taxonomy" id="57577"/>
    <lineage>
        <taxon>Eukaryota</taxon>
        <taxon>Viridiplantae</taxon>
        <taxon>Streptophyta</taxon>
        <taxon>Embryophyta</taxon>
        <taxon>Tracheophyta</taxon>
        <taxon>Spermatophyta</taxon>
        <taxon>Magnoliopsida</taxon>
        <taxon>eudicotyledons</taxon>
        <taxon>Gunneridae</taxon>
        <taxon>Pentapetalae</taxon>
        <taxon>rosids</taxon>
        <taxon>fabids</taxon>
        <taxon>Fabales</taxon>
        <taxon>Fabaceae</taxon>
        <taxon>Papilionoideae</taxon>
        <taxon>50 kb inversion clade</taxon>
        <taxon>NPAAA clade</taxon>
        <taxon>Hologalegina</taxon>
        <taxon>IRL clade</taxon>
        <taxon>Trifolieae</taxon>
        <taxon>Trifolium</taxon>
    </lineage>
</organism>
<comment type="caution">
    <text evidence="2">The sequence shown here is derived from an EMBL/GenBank/DDBJ whole genome shotgun (WGS) entry which is preliminary data.</text>
</comment>
<dbReference type="Proteomes" id="UP000236291">
    <property type="component" value="Unassembled WGS sequence"/>
</dbReference>
<dbReference type="PANTHER" id="PTHR33325">
    <property type="entry name" value="ZINC FINGER, CCHC-TYPE-RELATED"/>
    <property type="match status" value="1"/>
</dbReference>
<name>A0A2K3K1L1_TRIPR</name>
<accession>A0A2K3K1L1</accession>
<sequence length="76" mass="8502">MKNHEVRPTGAAAFPEVNVATHDHYGQTRGRGRGRGHGRGRGRRQGRGRGTSHGHVNFKNSASHQKWKNEKHEKGK</sequence>
<protein>
    <submittedName>
        <fullName evidence="2">Uncharacterized protein</fullName>
    </submittedName>
</protein>
<evidence type="ECO:0000313" key="2">
    <source>
        <dbReference type="EMBL" id="PNX60191.1"/>
    </source>
</evidence>
<feature type="compositionally biased region" description="Basic and acidic residues" evidence="1">
    <location>
        <begin position="67"/>
        <end position="76"/>
    </location>
</feature>
<gene>
    <name evidence="2" type="ORF">L195_g060063</name>
</gene>
<feature type="region of interest" description="Disordered" evidence="1">
    <location>
        <begin position="1"/>
        <end position="76"/>
    </location>
</feature>
<feature type="non-terminal residue" evidence="2">
    <location>
        <position position="76"/>
    </location>
</feature>
<dbReference type="AlphaFoldDB" id="A0A2K3K1L1"/>
<reference evidence="2 3" key="1">
    <citation type="journal article" date="2014" name="Am. J. Bot.">
        <title>Genome assembly and annotation for red clover (Trifolium pratense; Fabaceae).</title>
        <authorList>
            <person name="Istvanek J."/>
            <person name="Jaros M."/>
            <person name="Krenek A."/>
            <person name="Repkova J."/>
        </authorList>
    </citation>
    <scope>NUCLEOTIDE SEQUENCE [LARGE SCALE GENOMIC DNA]</scope>
    <source>
        <strain evidence="3">cv. Tatra</strain>
        <tissue evidence="2">Young leaves</tissue>
    </source>
</reference>
<reference evidence="2 3" key="2">
    <citation type="journal article" date="2017" name="Front. Plant Sci.">
        <title>Gene Classification and Mining of Molecular Markers Useful in Red Clover (Trifolium pratense) Breeding.</title>
        <authorList>
            <person name="Istvanek J."/>
            <person name="Dluhosova J."/>
            <person name="Dluhos P."/>
            <person name="Patkova L."/>
            <person name="Nedelnik J."/>
            <person name="Repkova J."/>
        </authorList>
    </citation>
    <scope>NUCLEOTIDE SEQUENCE [LARGE SCALE GENOMIC DNA]</scope>
    <source>
        <strain evidence="3">cv. Tatra</strain>
        <tissue evidence="2">Young leaves</tissue>
    </source>
</reference>
<proteinExistence type="predicted"/>
<evidence type="ECO:0000313" key="3">
    <source>
        <dbReference type="Proteomes" id="UP000236291"/>
    </source>
</evidence>
<feature type="compositionally biased region" description="Basic residues" evidence="1">
    <location>
        <begin position="30"/>
        <end position="52"/>
    </location>
</feature>
<evidence type="ECO:0000256" key="1">
    <source>
        <dbReference type="SAM" id="MobiDB-lite"/>
    </source>
</evidence>
<dbReference type="PANTHER" id="PTHR33325:SF11">
    <property type="entry name" value="COLD SHOCK DOMAIN-CONTAINING PROTEIN 4-LIKE"/>
    <property type="match status" value="1"/>
</dbReference>
<dbReference type="EMBL" id="ASHM01135510">
    <property type="protein sequence ID" value="PNX60191.1"/>
    <property type="molecule type" value="Genomic_DNA"/>
</dbReference>